<proteinExistence type="predicted"/>
<dbReference type="EMBL" id="JAQQWI010000009">
    <property type="protein sequence ID" value="KAK8023181.1"/>
    <property type="molecule type" value="Genomic_DNA"/>
</dbReference>
<protein>
    <submittedName>
        <fullName evidence="1">Uncharacterized protein</fullName>
    </submittedName>
</protein>
<evidence type="ECO:0000313" key="2">
    <source>
        <dbReference type="Proteomes" id="UP001396898"/>
    </source>
</evidence>
<sequence length="97" mass="10025">MELGVGEDPAHGGKLEAQGLAVFGQLGREDLGAQGLVVGGFREAVQEDDGVGVVAERLHDVGLGQVLSEGHGVGSIVMDDDDCCCSDFVAVNVLREF</sequence>
<reference evidence="1 2" key="1">
    <citation type="submission" date="2023-01" db="EMBL/GenBank/DDBJ databases">
        <title>Analysis of 21 Apiospora genomes using comparative genomics revels a genus with tremendous synthesis potential of carbohydrate active enzymes and secondary metabolites.</title>
        <authorList>
            <person name="Sorensen T."/>
        </authorList>
    </citation>
    <scope>NUCLEOTIDE SEQUENCE [LARGE SCALE GENOMIC DNA]</scope>
    <source>
        <strain evidence="1 2">CBS 20057</strain>
    </source>
</reference>
<accession>A0ABR1S0N2</accession>
<comment type="caution">
    <text evidence="1">The sequence shown here is derived from an EMBL/GenBank/DDBJ whole genome shotgun (WGS) entry which is preliminary data.</text>
</comment>
<gene>
    <name evidence="1" type="ORF">PG991_007062</name>
</gene>
<keyword evidence="2" id="KW-1185">Reference proteome</keyword>
<dbReference type="Proteomes" id="UP001396898">
    <property type="component" value="Unassembled WGS sequence"/>
</dbReference>
<evidence type="ECO:0000313" key="1">
    <source>
        <dbReference type="EMBL" id="KAK8023181.1"/>
    </source>
</evidence>
<organism evidence="1 2">
    <name type="scientific">Apiospora marii</name>
    <dbReference type="NCBI Taxonomy" id="335849"/>
    <lineage>
        <taxon>Eukaryota</taxon>
        <taxon>Fungi</taxon>
        <taxon>Dikarya</taxon>
        <taxon>Ascomycota</taxon>
        <taxon>Pezizomycotina</taxon>
        <taxon>Sordariomycetes</taxon>
        <taxon>Xylariomycetidae</taxon>
        <taxon>Amphisphaeriales</taxon>
        <taxon>Apiosporaceae</taxon>
        <taxon>Apiospora</taxon>
    </lineage>
</organism>
<name>A0ABR1S0N2_9PEZI</name>